<dbReference type="InterPro" id="IPR008930">
    <property type="entry name" value="Terpenoid_cyclase/PrenylTrfase"/>
</dbReference>
<dbReference type="SMART" id="SM00530">
    <property type="entry name" value="HTH_XRE"/>
    <property type="match status" value="1"/>
</dbReference>
<dbReference type="CDD" id="cd00688">
    <property type="entry name" value="ISOPREN_C2_like"/>
    <property type="match status" value="1"/>
</dbReference>
<evidence type="ECO:0000313" key="3">
    <source>
        <dbReference type="Proteomes" id="UP001165283"/>
    </source>
</evidence>
<dbReference type="Pfam" id="PF13560">
    <property type="entry name" value="HTH_31"/>
    <property type="match status" value="1"/>
</dbReference>
<proteinExistence type="predicted"/>
<sequence>MGTPLSAAIRRLRGDRGLSQRQVAEAVGVERPTVTQWESGRFTPAADTLRRLDEALRADGELVRLAGPGDVDRVAPARASVGEPSGATLAQVFAAVGDRLVGAVVRDPDDDECVGWAQGIGSRRRRPSPWSTALAVRTLLLLDRVDIDMRSIARTMGRRQHAGGWSNRVLDRPRPDVTAVVLGTLTRVGRAESADLEAAWTWLSTSMDDEDRHRTFVLSTVLENLAQLRPRHPFVGELVRLLLDARMDVGGRLVWAAYSAVAQARVEPSVTHTARAVVALRTLTALVDHPEVEDAVGQAVEWLASERNDDGVTEILRVDPEQSTLDVPVDHFTSAHVIRALIGRAGVSRSRLEGAFGTLWSSYVPEEGVWAWKQDGRLPVWMSHDAVLALRGAALAGYPVPHAPQTGALS</sequence>
<dbReference type="EMBL" id="JAGSOV010000046">
    <property type="protein sequence ID" value="MCO1657836.1"/>
    <property type="molecule type" value="Genomic_DNA"/>
</dbReference>
<dbReference type="Gene3D" id="1.10.260.40">
    <property type="entry name" value="lambda repressor-like DNA-binding domains"/>
    <property type="match status" value="1"/>
</dbReference>
<organism evidence="2 3">
    <name type="scientific">Pseudonocardia humida</name>
    <dbReference type="NCBI Taxonomy" id="2800819"/>
    <lineage>
        <taxon>Bacteria</taxon>
        <taxon>Bacillati</taxon>
        <taxon>Actinomycetota</taxon>
        <taxon>Actinomycetes</taxon>
        <taxon>Pseudonocardiales</taxon>
        <taxon>Pseudonocardiaceae</taxon>
        <taxon>Pseudonocardia</taxon>
    </lineage>
</organism>
<dbReference type="SUPFAM" id="SSF48239">
    <property type="entry name" value="Terpenoid cyclases/Protein prenyltransferases"/>
    <property type="match status" value="1"/>
</dbReference>
<evidence type="ECO:0000259" key="1">
    <source>
        <dbReference type="PROSITE" id="PS50943"/>
    </source>
</evidence>
<dbReference type="Proteomes" id="UP001165283">
    <property type="component" value="Unassembled WGS sequence"/>
</dbReference>
<dbReference type="InterPro" id="IPR010982">
    <property type="entry name" value="Lambda_DNA-bd_dom_sf"/>
</dbReference>
<feature type="domain" description="HTH cro/C1-type" evidence="1">
    <location>
        <begin position="9"/>
        <end position="63"/>
    </location>
</feature>
<dbReference type="Gene3D" id="1.50.10.20">
    <property type="match status" value="1"/>
</dbReference>
<comment type="caution">
    <text evidence="2">The sequence shown here is derived from an EMBL/GenBank/DDBJ whole genome shotgun (WGS) entry which is preliminary data.</text>
</comment>
<dbReference type="SUPFAM" id="SSF47413">
    <property type="entry name" value="lambda repressor-like DNA-binding domains"/>
    <property type="match status" value="1"/>
</dbReference>
<name>A0ABT1A4A8_9PSEU</name>
<gene>
    <name evidence="2" type="ORF">KDL28_22495</name>
</gene>
<protein>
    <submittedName>
        <fullName evidence="2">Helix-turn-helix domain-containing protein</fullName>
    </submittedName>
</protein>
<evidence type="ECO:0000313" key="2">
    <source>
        <dbReference type="EMBL" id="MCO1657836.1"/>
    </source>
</evidence>
<reference evidence="2" key="1">
    <citation type="submission" date="2021-04" db="EMBL/GenBank/DDBJ databases">
        <title>Pseudonocardia sp. nov., isolated from sandy soil of mangrove forest.</title>
        <authorList>
            <person name="Zan Z."/>
            <person name="Huang R."/>
            <person name="Liu W."/>
        </authorList>
    </citation>
    <scope>NUCLEOTIDE SEQUENCE</scope>
    <source>
        <strain evidence="2">S2-4</strain>
    </source>
</reference>
<dbReference type="InterPro" id="IPR001387">
    <property type="entry name" value="Cro/C1-type_HTH"/>
</dbReference>
<dbReference type="RefSeq" id="WP_252441474.1">
    <property type="nucleotide sequence ID" value="NZ_JAGSOV010000046.1"/>
</dbReference>
<dbReference type="CDD" id="cd00093">
    <property type="entry name" value="HTH_XRE"/>
    <property type="match status" value="1"/>
</dbReference>
<dbReference type="PROSITE" id="PS50943">
    <property type="entry name" value="HTH_CROC1"/>
    <property type="match status" value="1"/>
</dbReference>
<accession>A0ABT1A4A8</accession>
<keyword evidence="3" id="KW-1185">Reference proteome</keyword>